<dbReference type="InterPro" id="IPR050256">
    <property type="entry name" value="Glycosyltransferase_2"/>
</dbReference>
<keyword evidence="2" id="KW-0808">Transferase</keyword>
<dbReference type="CDD" id="cd04179">
    <property type="entry name" value="DPM_DPG-synthase_like"/>
    <property type="match status" value="1"/>
</dbReference>
<name>A0A5P8E9L0_9BACT</name>
<dbReference type="InterPro" id="IPR001173">
    <property type="entry name" value="Glyco_trans_2-like"/>
</dbReference>
<dbReference type="InterPro" id="IPR029044">
    <property type="entry name" value="Nucleotide-diphossugar_trans"/>
</dbReference>
<dbReference type="Gene3D" id="3.90.550.10">
    <property type="entry name" value="Spore Coat Polysaccharide Biosynthesis Protein SpsA, Chain A"/>
    <property type="match status" value="1"/>
</dbReference>
<evidence type="ECO:0000313" key="2">
    <source>
        <dbReference type="EMBL" id="QFQ13701.1"/>
    </source>
</evidence>
<dbReference type="PANTHER" id="PTHR48090:SF7">
    <property type="entry name" value="RFBJ PROTEIN"/>
    <property type="match status" value="1"/>
</dbReference>
<accession>A0A5P8E9L0</accession>
<proteinExistence type="predicted"/>
<dbReference type="KEGG" id="alq:C7Y71_004035"/>
<organism evidence="2 3">
    <name type="scientific">Pseudoprevotella muciniphila</name>
    <dbReference type="NCBI Taxonomy" id="2133944"/>
    <lineage>
        <taxon>Bacteria</taxon>
        <taxon>Pseudomonadati</taxon>
        <taxon>Bacteroidota</taxon>
        <taxon>Bacteroidia</taxon>
        <taxon>Bacteroidales</taxon>
        <taxon>Prevotellaceae</taxon>
        <taxon>Pseudoprevotella</taxon>
    </lineage>
</organism>
<dbReference type="OrthoDB" id="9810303at2"/>
<keyword evidence="3" id="KW-1185">Reference proteome</keyword>
<feature type="domain" description="Glycosyltransferase 2-like" evidence="1">
    <location>
        <begin position="17"/>
        <end position="181"/>
    </location>
</feature>
<reference evidence="2 3" key="1">
    <citation type="submission" date="2018-11" db="EMBL/GenBank/DDBJ databases">
        <authorList>
            <person name="Na S.W."/>
            <person name="Baik M."/>
        </authorList>
    </citation>
    <scope>NUCLEOTIDE SEQUENCE [LARGE SCALE GENOMIC DNA]</scope>
    <source>
        <strain evidence="2 3">E39</strain>
    </source>
</reference>
<gene>
    <name evidence="2" type="ORF">C7Y71_004035</name>
</gene>
<protein>
    <submittedName>
        <fullName evidence="2">Glycosyltransferase family 2 protein</fullName>
    </submittedName>
</protein>
<evidence type="ECO:0000259" key="1">
    <source>
        <dbReference type="Pfam" id="PF00535"/>
    </source>
</evidence>
<dbReference type="GO" id="GO:0016740">
    <property type="term" value="F:transferase activity"/>
    <property type="evidence" value="ECO:0007669"/>
    <property type="project" value="UniProtKB-KW"/>
</dbReference>
<dbReference type="Proteomes" id="UP000249375">
    <property type="component" value="Chromosome"/>
</dbReference>
<evidence type="ECO:0000313" key="3">
    <source>
        <dbReference type="Proteomes" id="UP000249375"/>
    </source>
</evidence>
<dbReference type="Pfam" id="PF00535">
    <property type="entry name" value="Glycos_transf_2"/>
    <property type="match status" value="1"/>
</dbReference>
<dbReference type="EMBL" id="CP033459">
    <property type="protein sequence ID" value="QFQ13701.1"/>
    <property type="molecule type" value="Genomic_DNA"/>
</dbReference>
<dbReference type="SUPFAM" id="SSF53448">
    <property type="entry name" value="Nucleotide-diphospho-sugar transferases"/>
    <property type="match status" value="1"/>
</dbReference>
<sequence>MPLIKESEDKFEAQTLSVIIPSYNEATTLPTLLERLIAVTLPDGFEKDIIIVDDGSTDDTPAAAEAFIKAHPDERIRYVRQPENGGKGTAIRTGITHIAGRYVVIQDADLEYDPSDLATMLREMTERDLPVLYGSRFLKSDNKHSSQAFYYGGRLVSATANLLYGTCLTDEPTCYKMFRSELLTALPLRCKGFEFCPEVTARTARRGIVIAEIPISYTPRSFAEGKKISWRDGMEAIWTLTRYRI</sequence>
<dbReference type="AlphaFoldDB" id="A0A5P8E9L0"/>
<dbReference type="PANTHER" id="PTHR48090">
    <property type="entry name" value="UNDECAPRENYL-PHOSPHATE 4-DEOXY-4-FORMAMIDO-L-ARABINOSE TRANSFERASE-RELATED"/>
    <property type="match status" value="1"/>
</dbReference>